<organism evidence="6 7">
    <name type="scientific">Isosphaera pallida (strain ATCC 43644 / DSM 9630 / IS1B)</name>
    <dbReference type="NCBI Taxonomy" id="575540"/>
    <lineage>
        <taxon>Bacteria</taxon>
        <taxon>Pseudomonadati</taxon>
        <taxon>Planctomycetota</taxon>
        <taxon>Planctomycetia</taxon>
        <taxon>Isosphaerales</taxon>
        <taxon>Isosphaeraceae</taxon>
        <taxon>Isosphaera</taxon>
    </lineage>
</organism>
<reference key="1">
    <citation type="submission" date="2010-11" db="EMBL/GenBank/DDBJ databases">
        <title>The complete sequence of chromosome of Isophaera pallida ATCC 43644.</title>
        <authorList>
            <consortium name="US DOE Joint Genome Institute (JGI-PGF)"/>
            <person name="Lucas S."/>
            <person name="Copeland A."/>
            <person name="Lapidus A."/>
            <person name="Bruce D."/>
            <person name="Goodwin L."/>
            <person name="Pitluck S."/>
            <person name="Kyrpides N."/>
            <person name="Mavromatis K."/>
            <person name="Pagani I."/>
            <person name="Ivanova N."/>
            <person name="Saunders E."/>
            <person name="Brettin T."/>
            <person name="Detter J.C."/>
            <person name="Han C."/>
            <person name="Tapia R."/>
            <person name="Land M."/>
            <person name="Hauser L."/>
            <person name="Markowitz V."/>
            <person name="Cheng J.-F."/>
            <person name="Hugenholtz P."/>
            <person name="Woyke T."/>
            <person name="Wu D."/>
            <person name="Eisen J.A."/>
        </authorList>
    </citation>
    <scope>NUCLEOTIDE SEQUENCE</scope>
    <source>
        <strain>ATCC 43644</strain>
    </source>
</reference>
<proteinExistence type="predicted"/>
<sequence length="181" mass="20014">MFMVSLTTTPVLTVMLVGEVPVTDDPSAAVKPPFNYAEAMQKSLYFYEAQQSGRLSPNNRVTWRGDACLTDGQDLGRDLSGGWFDAGDHWTANLTMSWAALCLATSADFYPKVWKRVGQMDELLEELVHVNDYFVRCVRELGDAAEAVRDGDSMKGAFLNNCLLPRIPVYKKGVKIGGDPI</sequence>
<reference evidence="6 7" key="2">
    <citation type="journal article" date="2011" name="Stand. Genomic Sci.">
        <title>Complete genome sequence of Isosphaera pallida type strain (IS1B).</title>
        <authorList>
            <consortium name="US DOE Joint Genome Institute (JGI-PGF)"/>
            <person name="Goker M."/>
            <person name="Cleland D."/>
            <person name="Saunders E."/>
            <person name="Lapidus A."/>
            <person name="Nolan M."/>
            <person name="Lucas S."/>
            <person name="Hammon N."/>
            <person name="Deshpande S."/>
            <person name="Cheng J.F."/>
            <person name="Tapia R."/>
            <person name="Han C."/>
            <person name="Goodwin L."/>
            <person name="Pitluck S."/>
            <person name="Liolios K."/>
            <person name="Pagani I."/>
            <person name="Ivanova N."/>
            <person name="Mavromatis K."/>
            <person name="Pati A."/>
            <person name="Chen A."/>
            <person name="Palaniappan K."/>
            <person name="Land M."/>
            <person name="Hauser L."/>
            <person name="Chang Y.J."/>
            <person name="Jeffries C.D."/>
            <person name="Detter J.C."/>
            <person name="Beck B."/>
            <person name="Woyke T."/>
            <person name="Bristow J."/>
            <person name="Eisen J.A."/>
            <person name="Markowitz V."/>
            <person name="Hugenholtz P."/>
            <person name="Kyrpides N.C."/>
            <person name="Klenk H.P."/>
        </authorList>
    </citation>
    <scope>NUCLEOTIDE SEQUENCE [LARGE SCALE GENOMIC DNA]</scope>
    <source>
        <strain evidence="7">ATCC 43644 / DSM 9630 / IS1B</strain>
    </source>
</reference>
<dbReference type="AlphaFoldDB" id="E8R4V9"/>
<dbReference type="EMBL" id="CP002353">
    <property type="protein sequence ID" value="ADV61705.1"/>
    <property type="molecule type" value="Genomic_DNA"/>
</dbReference>
<keyword evidence="1 6" id="KW-0378">Hydrolase</keyword>
<dbReference type="Pfam" id="PF00759">
    <property type="entry name" value="Glyco_hydro_9"/>
    <property type="match status" value="1"/>
</dbReference>
<dbReference type="PANTHER" id="PTHR22298">
    <property type="entry name" value="ENDO-1,4-BETA-GLUCANASE"/>
    <property type="match status" value="1"/>
</dbReference>
<accession>E8R4V9</accession>
<keyword evidence="7" id="KW-1185">Reference proteome</keyword>
<name>E8R4V9_ISOPI</name>
<dbReference type="InterPro" id="IPR001701">
    <property type="entry name" value="Glyco_hydro_9"/>
</dbReference>
<dbReference type="GO" id="GO:0000272">
    <property type="term" value="P:polysaccharide catabolic process"/>
    <property type="evidence" value="ECO:0007669"/>
    <property type="project" value="UniProtKB-KW"/>
</dbReference>
<keyword evidence="3" id="KW-0326">Glycosidase</keyword>
<dbReference type="Proteomes" id="UP000008631">
    <property type="component" value="Chromosome"/>
</dbReference>
<evidence type="ECO:0000256" key="3">
    <source>
        <dbReference type="ARBA" id="ARBA00023295"/>
    </source>
</evidence>
<evidence type="ECO:0000256" key="2">
    <source>
        <dbReference type="ARBA" id="ARBA00023277"/>
    </source>
</evidence>
<dbReference type="RefSeq" id="WP_013563994.1">
    <property type="nucleotide sequence ID" value="NC_014962.1"/>
</dbReference>
<dbReference type="HOGENOM" id="CLU_1487158_0_0_0"/>
<evidence type="ECO:0000256" key="1">
    <source>
        <dbReference type="ARBA" id="ARBA00022801"/>
    </source>
</evidence>
<evidence type="ECO:0000313" key="6">
    <source>
        <dbReference type="EMBL" id="ADV61705.1"/>
    </source>
</evidence>
<dbReference type="SUPFAM" id="SSF48208">
    <property type="entry name" value="Six-hairpin glycosidases"/>
    <property type="match status" value="1"/>
</dbReference>
<evidence type="ECO:0000313" key="7">
    <source>
        <dbReference type="Proteomes" id="UP000008631"/>
    </source>
</evidence>
<dbReference type="GO" id="GO:0004553">
    <property type="term" value="F:hydrolase activity, hydrolyzing O-glycosyl compounds"/>
    <property type="evidence" value="ECO:0007669"/>
    <property type="project" value="InterPro"/>
</dbReference>
<evidence type="ECO:0000259" key="5">
    <source>
        <dbReference type="Pfam" id="PF00759"/>
    </source>
</evidence>
<dbReference type="OrthoDB" id="9758662at2"/>
<dbReference type="InterPro" id="IPR012341">
    <property type="entry name" value="6hp_glycosidase-like_sf"/>
</dbReference>
<dbReference type="InParanoid" id="E8R4V9"/>
<keyword evidence="4" id="KW-0624">Polysaccharide degradation</keyword>
<protein>
    <submittedName>
        <fullName evidence="6">Glycoside hydrolase family 9</fullName>
    </submittedName>
</protein>
<dbReference type="InterPro" id="IPR008928">
    <property type="entry name" value="6-hairpin_glycosidase_sf"/>
</dbReference>
<dbReference type="STRING" id="575540.Isop_1117"/>
<dbReference type="Gene3D" id="1.50.10.10">
    <property type="match status" value="1"/>
</dbReference>
<feature type="domain" description="Glycoside hydrolase family 9" evidence="5">
    <location>
        <begin position="36"/>
        <end position="143"/>
    </location>
</feature>
<dbReference type="KEGG" id="ipa:Isop_1117"/>
<evidence type="ECO:0000256" key="4">
    <source>
        <dbReference type="ARBA" id="ARBA00023326"/>
    </source>
</evidence>
<keyword evidence="2" id="KW-0119">Carbohydrate metabolism</keyword>
<dbReference type="eggNOG" id="COG5297">
    <property type="taxonomic scope" value="Bacteria"/>
</dbReference>
<gene>
    <name evidence="6" type="ordered locus">Isop_1117</name>
</gene>